<keyword evidence="2" id="KW-1185">Reference proteome</keyword>
<comment type="caution">
    <text evidence="1">The sequence shown here is derived from an EMBL/GenBank/DDBJ whole genome shotgun (WGS) entry which is preliminary data.</text>
</comment>
<protein>
    <submittedName>
        <fullName evidence="1">Uncharacterized protein</fullName>
    </submittedName>
</protein>
<dbReference type="AlphaFoldDB" id="A0AAN9QX79"/>
<reference evidence="1 2" key="1">
    <citation type="submission" date="2024-01" db="EMBL/GenBank/DDBJ databases">
        <title>The genomes of 5 underutilized Papilionoideae crops provide insights into root nodulation and disease resistanc.</title>
        <authorList>
            <person name="Jiang F."/>
        </authorList>
    </citation>
    <scope>NUCLEOTIDE SEQUENCE [LARGE SCALE GENOMIC DNA]</scope>
    <source>
        <strain evidence="1">LVBAO_FW01</strain>
        <tissue evidence="1">Leaves</tissue>
    </source>
</reference>
<dbReference type="EMBL" id="JAYMYQ010000002">
    <property type="protein sequence ID" value="KAK7350421.1"/>
    <property type="molecule type" value="Genomic_DNA"/>
</dbReference>
<name>A0AAN9QX79_CANGL</name>
<dbReference type="Proteomes" id="UP001367508">
    <property type="component" value="Unassembled WGS sequence"/>
</dbReference>
<gene>
    <name evidence="1" type="ORF">VNO77_09042</name>
</gene>
<sequence>MNVRPLVALIQDHKWDVAQHIPKHGAGVRLKAEAWLGGSSRGLSAFLSKKETLSLEEVCSSDQINQRRIDMVEGRGWLVISTEKGGHHGIFQD</sequence>
<evidence type="ECO:0000313" key="1">
    <source>
        <dbReference type="EMBL" id="KAK7350421.1"/>
    </source>
</evidence>
<organism evidence="1 2">
    <name type="scientific">Canavalia gladiata</name>
    <name type="common">Sword bean</name>
    <name type="synonym">Dolichos gladiatus</name>
    <dbReference type="NCBI Taxonomy" id="3824"/>
    <lineage>
        <taxon>Eukaryota</taxon>
        <taxon>Viridiplantae</taxon>
        <taxon>Streptophyta</taxon>
        <taxon>Embryophyta</taxon>
        <taxon>Tracheophyta</taxon>
        <taxon>Spermatophyta</taxon>
        <taxon>Magnoliopsida</taxon>
        <taxon>eudicotyledons</taxon>
        <taxon>Gunneridae</taxon>
        <taxon>Pentapetalae</taxon>
        <taxon>rosids</taxon>
        <taxon>fabids</taxon>
        <taxon>Fabales</taxon>
        <taxon>Fabaceae</taxon>
        <taxon>Papilionoideae</taxon>
        <taxon>50 kb inversion clade</taxon>
        <taxon>NPAAA clade</taxon>
        <taxon>indigoferoid/millettioid clade</taxon>
        <taxon>Phaseoleae</taxon>
        <taxon>Canavalia</taxon>
    </lineage>
</organism>
<accession>A0AAN9QX79</accession>
<evidence type="ECO:0000313" key="2">
    <source>
        <dbReference type="Proteomes" id="UP001367508"/>
    </source>
</evidence>
<proteinExistence type="predicted"/>